<reference evidence="1 2" key="1">
    <citation type="journal article" date="2021" name="Elife">
        <title>Chloroplast acquisition without the gene transfer in kleptoplastic sea slugs, Plakobranchus ocellatus.</title>
        <authorList>
            <person name="Maeda T."/>
            <person name="Takahashi S."/>
            <person name="Yoshida T."/>
            <person name="Shimamura S."/>
            <person name="Takaki Y."/>
            <person name="Nagai Y."/>
            <person name="Toyoda A."/>
            <person name="Suzuki Y."/>
            <person name="Arimoto A."/>
            <person name="Ishii H."/>
            <person name="Satoh N."/>
            <person name="Nishiyama T."/>
            <person name="Hasebe M."/>
            <person name="Maruyama T."/>
            <person name="Minagawa J."/>
            <person name="Obokata J."/>
            <person name="Shigenobu S."/>
        </authorList>
    </citation>
    <scope>NUCLEOTIDE SEQUENCE [LARGE SCALE GENOMIC DNA]</scope>
</reference>
<keyword evidence="2" id="KW-1185">Reference proteome</keyword>
<proteinExistence type="predicted"/>
<evidence type="ECO:0000313" key="2">
    <source>
        <dbReference type="Proteomes" id="UP000735302"/>
    </source>
</evidence>
<evidence type="ECO:0000313" key="1">
    <source>
        <dbReference type="EMBL" id="GFN77347.1"/>
    </source>
</evidence>
<name>A0AAV3Y582_9GAST</name>
<dbReference type="EMBL" id="BLXT01000469">
    <property type="protein sequence ID" value="GFN77347.1"/>
    <property type="molecule type" value="Genomic_DNA"/>
</dbReference>
<organism evidence="1 2">
    <name type="scientific">Plakobranchus ocellatus</name>
    <dbReference type="NCBI Taxonomy" id="259542"/>
    <lineage>
        <taxon>Eukaryota</taxon>
        <taxon>Metazoa</taxon>
        <taxon>Spiralia</taxon>
        <taxon>Lophotrochozoa</taxon>
        <taxon>Mollusca</taxon>
        <taxon>Gastropoda</taxon>
        <taxon>Heterobranchia</taxon>
        <taxon>Euthyneura</taxon>
        <taxon>Panpulmonata</taxon>
        <taxon>Sacoglossa</taxon>
        <taxon>Placobranchoidea</taxon>
        <taxon>Plakobranchidae</taxon>
        <taxon>Plakobranchus</taxon>
    </lineage>
</organism>
<gene>
    <name evidence="1" type="ORF">PoB_000385300</name>
</gene>
<dbReference type="AlphaFoldDB" id="A0AAV3Y582"/>
<protein>
    <submittedName>
        <fullName evidence="1">Uncharacterized protein</fullName>
    </submittedName>
</protein>
<dbReference type="Proteomes" id="UP000735302">
    <property type="component" value="Unassembled WGS sequence"/>
</dbReference>
<comment type="caution">
    <text evidence="1">The sequence shown here is derived from an EMBL/GenBank/DDBJ whole genome shotgun (WGS) entry which is preliminary data.</text>
</comment>
<accession>A0AAV3Y582</accession>
<sequence>MSQVSPRVSQFTPTCPMSHFCAKSPRGYPNSPRQVSYLLFVPSLPEDVPIYLNMSYVSPSVPSLPEGVPIHPNMFHVSHSVPSLPEGVPIHPDMSHISLVSQISPRISQFTPTCPISPLCPESPRGCPDSLQHVPRLP</sequence>